<dbReference type="AlphaFoldDB" id="A0A6V7WNU4"/>
<evidence type="ECO:0000313" key="3">
    <source>
        <dbReference type="EMBL" id="CAD2188596.1"/>
    </source>
</evidence>
<feature type="compositionally biased region" description="Polar residues" evidence="2">
    <location>
        <begin position="589"/>
        <end position="604"/>
    </location>
</feature>
<evidence type="ECO:0000313" key="4">
    <source>
        <dbReference type="Proteomes" id="UP000580250"/>
    </source>
</evidence>
<dbReference type="OrthoDB" id="5858982at2759"/>
<gene>
    <name evidence="3" type="ORF">MENT_LOCUS41253</name>
</gene>
<name>A0A6V7WNU4_MELEN</name>
<reference evidence="3 4" key="1">
    <citation type="submission" date="2020-08" db="EMBL/GenBank/DDBJ databases">
        <authorList>
            <person name="Koutsovoulos G."/>
            <person name="Danchin GJ E."/>
        </authorList>
    </citation>
    <scope>NUCLEOTIDE SEQUENCE [LARGE SCALE GENOMIC DNA]</scope>
</reference>
<dbReference type="Proteomes" id="UP000580250">
    <property type="component" value="Unassembled WGS sequence"/>
</dbReference>
<keyword evidence="1" id="KW-0175">Coiled coil</keyword>
<dbReference type="EMBL" id="CAJEWN010000701">
    <property type="protein sequence ID" value="CAD2188596.1"/>
    <property type="molecule type" value="Genomic_DNA"/>
</dbReference>
<feature type="region of interest" description="Disordered" evidence="2">
    <location>
        <begin position="1"/>
        <end position="34"/>
    </location>
</feature>
<evidence type="ECO:0000256" key="1">
    <source>
        <dbReference type="SAM" id="Coils"/>
    </source>
</evidence>
<feature type="region of interest" description="Disordered" evidence="2">
    <location>
        <begin position="569"/>
        <end position="659"/>
    </location>
</feature>
<feature type="coiled-coil region" evidence="1">
    <location>
        <begin position="237"/>
        <end position="264"/>
    </location>
</feature>
<organism evidence="3 4">
    <name type="scientific">Meloidogyne enterolobii</name>
    <name type="common">Root-knot nematode worm</name>
    <name type="synonym">Meloidogyne mayaguensis</name>
    <dbReference type="NCBI Taxonomy" id="390850"/>
    <lineage>
        <taxon>Eukaryota</taxon>
        <taxon>Metazoa</taxon>
        <taxon>Ecdysozoa</taxon>
        <taxon>Nematoda</taxon>
        <taxon>Chromadorea</taxon>
        <taxon>Rhabditida</taxon>
        <taxon>Tylenchina</taxon>
        <taxon>Tylenchomorpha</taxon>
        <taxon>Tylenchoidea</taxon>
        <taxon>Meloidogynidae</taxon>
        <taxon>Meloidogyninae</taxon>
        <taxon>Meloidogyne</taxon>
    </lineage>
</organism>
<proteinExistence type="predicted"/>
<feature type="compositionally biased region" description="Low complexity" evidence="2">
    <location>
        <begin position="573"/>
        <end position="588"/>
    </location>
</feature>
<sequence>MAEHKLSIPTLSPKNKNNKSSSTHSSPTKLFHTSSPTHSLLYLRPISPSLPNKRRQLFPGKAHRSLSQSTSSTTVHWLNNNIENGDNGKINFGNGLIAILQKALCTNNNSQQNNYRTVLTNRRESPILDLNWNNELKLVVLVMKKLMKVMENVNYRQQNSKIKRARAGHWQNSPTSSTPSTRASSSSFSFFNSRIFGSFLANNSSHPMMFDFPTLPPHLLDPNGYAQSPVGQLSRSNAVLMRENQQLTNRVQDLENSLRDHVAHLNSVYFTLHQHYGFDALQLPGGELVHLSQFKGPEVVLLTFVHNPKQQYQQQKHRLSLDAQLCVSPDDTHKQQQLTTTTSSINNRRNRLLLLQQKQLQQIRHKQPPLLSSLSPTATSSLPSQFSQQHSPPSTSSDSACYSSNSVEQQLVSGPSSTESSSISAAFSSTSSLDPVEMLRQLCIKSSTDQQSTEQIQGYVGWLKEQENGENKDEEEKQRLLEYLRAQQVQAQVQQPLIINEDKRKYSINTLTTASSDGWRSARSETVPSTSEQQNEDNCEKPPNSRATWPPRFPLMNKTRKFRSIQFLGNRRSTSSSSVSPHPIPTTTAFLSGNHRGNSSTSPRGISGIGRHSPHSPNSNERKQQKTRIGIGPMATAACRNTLRIGGSDSRGGTKRNLL</sequence>
<feature type="region of interest" description="Disordered" evidence="2">
    <location>
        <begin position="162"/>
        <end position="185"/>
    </location>
</feature>
<feature type="region of interest" description="Disordered" evidence="2">
    <location>
        <begin position="515"/>
        <end position="555"/>
    </location>
</feature>
<feature type="compositionally biased region" description="Low complexity" evidence="2">
    <location>
        <begin position="172"/>
        <end position="185"/>
    </location>
</feature>
<feature type="compositionally biased region" description="Low complexity" evidence="2">
    <location>
        <begin position="413"/>
        <end position="430"/>
    </location>
</feature>
<feature type="region of interest" description="Disordered" evidence="2">
    <location>
        <begin position="370"/>
        <end position="430"/>
    </location>
</feature>
<evidence type="ECO:0000256" key="2">
    <source>
        <dbReference type="SAM" id="MobiDB-lite"/>
    </source>
</evidence>
<feature type="compositionally biased region" description="Low complexity" evidence="2">
    <location>
        <begin position="9"/>
        <end position="28"/>
    </location>
</feature>
<comment type="caution">
    <text evidence="3">The sequence shown here is derived from an EMBL/GenBank/DDBJ whole genome shotgun (WGS) entry which is preliminary data.</text>
</comment>
<accession>A0A6V7WNU4</accession>
<feature type="compositionally biased region" description="Polar residues" evidence="2">
    <location>
        <begin position="515"/>
        <end position="533"/>
    </location>
</feature>
<feature type="compositionally biased region" description="Low complexity" evidence="2">
    <location>
        <begin position="370"/>
        <end position="406"/>
    </location>
</feature>
<protein>
    <submittedName>
        <fullName evidence="3">Uncharacterized protein</fullName>
    </submittedName>
</protein>